<dbReference type="EMBL" id="MN740694">
    <property type="protein sequence ID" value="QHU08052.1"/>
    <property type="molecule type" value="Genomic_DNA"/>
</dbReference>
<reference evidence="1" key="1">
    <citation type="journal article" date="2020" name="Nature">
        <title>Giant virus diversity and host interactions through global metagenomics.</title>
        <authorList>
            <person name="Schulz F."/>
            <person name="Roux S."/>
            <person name="Paez-Espino D."/>
            <person name="Jungbluth S."/>
            <person name="Walsh D.A."/>
            <person name="Denef V.J."/>
            <person name="McMahon K.D."/>
            <person name="Konstantinidis K.T."/>
            <person name="Eloe-Fadrosh E.A."/>
            <person name="Kyrpides N.C."/>
            <person name="Woyke T."/>
        </authorList>
    </citation>
    <scope>NUCLEOTIDE SEQUENCE</scope>
    <source>
        <strain evidence="1">GVMAG-S-1062768-28</strain>
    </source>
</reference>
<evidence type="ECO:0000313" key="1">
    <source>
        <dbReference type="EMBL" id="QHU08052.1"/>
    </source>
</evidence>
<accession>A0A6C0JQK8</accession>
<proteinExistence type="predicted"/>
<organism evidence="1">
    <name type="scientific">viral metagenome</name>
    <dbReference type="NCBI Taxonomy" id="1070528"/>
    <lineage>
        <taxon>unclassified sequences</taxon>
        <taxon>metagenomes</taxon>
        <taxon>organismal metagenomes</taxon>
    </lineage>
</organism>
<dbReference type="AlphaFoldDB" id="A0A6C0JQK8"/>
<protein>
    <submittedName>
        <fullName evidence="1">Uncharacterized protein</fullName>
    </submittedName>
</protein>
<name>A0A6C0JQK8_9ZZZZ</name>
<sequence>MSLEDQIYKLQDYEIRLNDMSSGFTGCIAGCNPCPHCICQSKLDDVTSQMAALQNVITLREGIEATNQARKDWLASTDTTCIYAVFGDSINSMTIDQLITMNNTLRILANTYSIDQLKALYAN</sequence>